<comment type="caution">
    <text evidence="1">The sequence shown here is derived from an EMBL/GenBank/DDBJ whole genome shotgun (WGS) entry which is preliminary data.</text>
</comment>
<name>A0ABR3YNT4_9PEZI</name>
<gene>
    <name evidence="1" type="ORF">Sste5346_008889</name>
</gene>
<sequence length="243" mass="28460">MNLIQEGWTQLDRDMYGDMTYVQFRENLHLRLHRMNEFVRIMAHLQARANYILEEVRKSIETLNAAYNGVAIDVNVVADVLHFQYLFRVQPFARRTRPDRLTVSQQQWFAQHIIEQCVTEYYSFLAFVNFDFEGGPQIAGQLFDYGNNLNVLNNTEHTWQPTNGLFMHKTPAWLINQDCAAIVPVLQDDANRTYTFLFVLLDEGLCHEDNTVNWILYLNKKLLHFRPVSPEYGGEVRFPVPGV</sequence>
<organism evidence="1 2">
    <name type="scientific">Sporothrix stenoceras</name>
    <dbReference type="NCBI Taxonomy" id="5173"/>
    <lineage>
        <taxon>Eukaryota</taxon>
        <taxon>Fungi</taxon>
        <taxon>Dikarya</taxon>
        <taxon>Ascomycota</taxon>
        <taxon>Pezizomycotina</taxon>
        <taxon>Sordariomycetes</taxon>
        <taxon>Sordariomycetidae</taxon>
        <taxon>Ophiostomatales</taxon>
        <taxon>Ophiostomataceae</taxon>
        <taxon>Sporothrix</taxon>
    </lineage>
</organism>
<dbReference type="Proteomes" id="UP001583186">
    <property type="component" value="Unassembled WGS sequence"/>
</dbReference>
<protein>
    <submittedName>
        <fullName evidence="1">Uncharacterized protein</fullName>
    </submittedName>
</protein>
<keyword evidence="2" id="KW-1185">Reference proteome</keyword>
<proteinExistence type="predicted"/>
<dbReference type="EMBL" id="JAWCUI010000073">
    <property type="protein sequence ID" value="KAL1889511.1"/>
    <property type="molecule type" value="Genomic_DNA"/>
</dbReference>
<accession>A0ABR3YNT4</accession>
<evidence type="ECO:0000313" key="2">
    <source>
        <dbReference type="Proteomes" id="UP001583186"/>
    </source>
</evidence>
<reference evidence="1 2" key="1">
    <citation type="journal article" date="2024" name="IMA Fungus">
        <title>IMA Genome - F19 : A genome assembly and annotation guide to empower mycologists, including annotated draft genome sequences of Ceratocystis pirilliformis, Diaporthe australafricana, Fusarium ophioides, Paecilomyces lecythidis, and Sporothrix stenoceras.</title>
        <authorList>
            <person name="Aylward J."/>
            <person name="Wilson A.M."/>
            <person name="Visagie C.M."/>
            <person name="Spraker J."/>
            <person name="Barnes I."/>
            <person name="Buitendag C."/>
            <person name="Ceriani C."/>
            <person name="Del Mar Angel L."/>
            <person name="du Plessis D."/>
            <person name="Fuchs T."/>
            <person name="Gasser K."/>
            <person name="Kramer D."/>
            <person name="Li W."/>
            <person name="Munsamy K."/>
            <person name="Piso A."/>
            <person name="Price J.L."/>
            <person name="Sonnekus B."/>
            <person name="Thomas C."/>
            <person name="van der Nest A."/>
            <person name="van Dijk A."/>
            <person name="van Heerden A."/>
            <person name="van Vuuren N."/>
            <person name="Yilmaz N."/>
            <person name="Duong T.A."/>
            <person name="van der Merwe N.A."/>
            <person name="Wingfield M.J."/>
            <person name="Wingfield B.D."/>
        </authorList>
    </citation>
    <scope>NUCLEOTIDE SEQUENCE [LARGE SCALE GENOMIC DNA]</scope>
    <source>
        <strain evidence="1 2">CMW 5346</strain>
    </source>
</reference>
<evidence type="ECO:0000313" key="1">
    <source>
        <dbReference type="EMBL" id="KAL1889511.1"/>
    </source>
</evidence>